<dbReference type="CDD" id="cd00086">
    <property type="entry name" value="homeodomain"/>
    <property type="match status" value="1"/>
</dbReference>
<evidence type="ECO:0000259" key="16">
    <source>
        <dbReference type="PROSITE" id="PS51545"/>
    </source>
</evidence>
<keyword evidence="9 11" id="KW-0539">Nucleus</keyword>
<dbReference type="InterPro" id="IPR000403">
    <property type="entry name" value="PI3/4_kinase_cat_dom"/>
</dbReference>
<dbReference type="InterPro" id="IPR015433">
    <property type="entry name" value="PI3/4_kinase"/>
</dbReference>
<organism evidence="17 18">
    <name type="scientific">Candida albicans</name>
    <name type="common">Yeast</name>
    <dbReference type="NCBI Taxonomy" id="5476"/>
    <lineage>
        <taxon>Eukaryota</taxon>
        <taxon>Fungi</taxon>
        <taxon>Dikarya</taxon>
        <taxon>Ascomycota</taxon>
        <taxon>Saccharomycotina</taxon>
        <taxon>Pichiomycetes</taxon>
        <taxon>Debaryomycetaceae</taxon>
        <taxon>Candida/Lodderomyces clade</taxon>
        <taxon>Candida</taxon>
    </lineage>
</organism>
<dbReference type="InterPro" id="IPR001356">
    <property type="entry name" value="HD"/>
</dbReference>
<dbReference type="GO" id="GO:0005524">
    <property type="term" value="F:ATP binding"/>
    <property type="evidence" value="ECO:0007669"/>
    <property type="project" value="UniProtKB-KW"/>
</dbReference>
<evidence type="ECO:0000256" key="12">
    <source>
        <dbReference type="RuleBase" id="RU000682"/>
    </source>
</evidence>
<evidence type="ECO:0000256" key="13">
    <source>
        <dbReference type="SAM" id="MobiDB-lite"/>
    </source>
</evidence>
<dbReference type="Proteomes" id="UP000536275">
    <property type="component" value="Unassembled WGS sequence"/>
</dbReference>
<dbReference type="Gene3D" id="6.10.140.1260">
    <property type="match status" value="1"/>
</dbReference>
<dbReference type="GO" id="GO:0048015">
    <property type="term" value="P:phosphatidylinositol-mediated signaling"/>
    <property type="evidence" value="ECO:0007669"/>
    <property type="project" value="TreeGrafter"/>
</dbReference>
<dbReference type="EMBL" id="JABWAD010000034">
    <property type="protein sequence ID" value="KAF6069689.1"/>
    <property type="molecule type" value="Genomic_DNA"/>
</dbReference>
<evidence type="ECO:0000256" key="2">
    <source>
        <dbReference type="ARBA" id="ARBA00004123"/>
    </source>
</evidence>
<keyword evidence="5" id="KW-0808">Transferase</keyword>
<dbReference type="FunFam" id="3.30.1010.10:FF:000021">
    <property type="entry name" value="Phosphatidylinositol 4-kinase"/>
    <property type="match status" value="1"/>
</dbReference>
<dbReference type="GO" id="GO:0003677">
    <property type="term" value="F:DNA binding"/>
    <property type="evidence" value="ECO:0007669"/>
    <property type="project" value="UniProtKB-UniRule"/>
</dbReference>
<dbReference type="GO" id="GO:0044011">
    <property type="term" value="P:single-species biofilm formation on inanimate substrate"/>
    <property type="evidence" value="ECO:0007669"/>
    <property type="project" value="UniProtKB-ARBA"/>
</dbReference>
<keyword evidence="6" id="KW-0547">Nucleotide-binding</keyword>
<reference evidence="17 18" key="1">
    <citation type="submission" date="2020-03" db="EMBL/GenBank/DDBJ databases">
        <title>FDA dAtabase for Regulatory Grade micrObial Sequences (FDA-ARGOS): Supporting development and validation of Infectious Disease Dx tests.</title>
        <authorList>
            <person name="Campos J."/>
            <person name="Goldberg B."/>
            <person name="Tallon L."/>
            <person name="Sadzewicz L."/>
            <person name="Vavikolanu K."/>
            <person name="Mehta A."/>
            <person name="Aluvathingal J."/>
            <person name="Nadendla S."/>
            <person name="Nandy P."/>
            <person name="Geyer C."/>
            <person name="Yan Y."/>
            <person name="Sichtig H."/>
        </authorList>
    </citation>
    <scope>NUCLEOTIDE SEQUENCE [LARGE SCALE GENOMIC DNA]</scope>
    <source>
        <strain evidence="17 18">FDAARGOS_656</strain>
    </source>
</reference>
<dbReference type="Pfam" id="PF00046">
    <property type="entry name" value="Homeodomain"/>
    <property type="match status" value="1"/>
</dbReference>
<gene>
    <name evidence="17" type="ORF">FOB64_002944</name>
</gene>
<dbReference type="SUPFAM" id="SSF56112">
    <property type="entry name" value="Protein kinase-like (PK-like)"/>
    <property type="match status" value="1"/>
</dbReference>
<comment type="similarity">
    <text evidence="3">Belongs to the PI3/PI4-kinase family. Type III PI4K subfamily.</text>
</comment>
<dbReference type="GO" id="GO:0044182">
    <property type="term" value="P:filamentous growth of a population of unicellular organisms"/>
    <property type="evidence" value="ECO:0007669"/>
    <property type="project" value="UniProtKB-ARBA"/>
</dbReference>
<evidence type="ECO:0000256" key="11">
    <source>
        <dbReference type="PROSITE-ProRule" id="PRU00108"/>
    </source>
</evidence>
<comment type="catalytic activity">
    <reaction evidence="1">
        <text>a 1,2-diacyl-sn-glycero-3-phospho-(1D-myo-inositol) + ATP = a 1,2-diacyl-sn-glycero-3-phospho-(1D-myo-inositol 4-phosphate) + ADP + H(+)</text>
        <dbReference type="Rhea" id="RHEA:19877"/>
        <dbReference type="ChEBI" id="CHEBI:15378"/>
        <dbReference type="ChEBI" id="CHEBI:30616"/>
        <dbReference type="ChEBI" id="CHEBI:57880"/>
        <dbReference type="ChEBI" id="CHEBI:58178"/>
        <dbReference type="ChEBI" id="CHEBI:456216"/>
        <dbReference type="EC" id="2.7.1.67"/>
    </reaction>
</comment>
<dbReference type="PROSITE" id="PS00916">
    <property type="entry name" value="PI3_4_KINASE_2"/>
    <property type="match status" value="1"/>
</dbReference>
<evidence type="ECO:0000256" key="6">
    <source>
        <dbReference type="ARBA" id="ARBA00022741"/>
    </source>
</evidence>
<dbReference type="PROSITE" id="PS50071">
    <property type="entry name" value="HOMEOBOX_2"/>
    <property type="match status" value="1"/>
</dbReference>
<dbReference type="InterPro" id="IPR001263">
    <property type="entry name" value="PI3K_accessory_dom"/>
</dbReference>
<dbReference type="InterPro" id="IPR036940">
    <property type="entry name" value="PI3/4_kinase_cat_sf"/>
</dbReference>
<evidence type="ECO:0000256" key="7">
    <source>
        <dbReference type="ARBA" id="ARBA00022777"/>
    </source>
</evidence>
<proteinExistence type="inferred from homology"/>
<dbReference type="PANTHER" id="PTHR10048">
    <property type="entry name" value="PHOSPHATIDYLINOSITOL KINASE"/>
    <property type="match status" value="1"/>
</dbReference>
<dbReference type="GO" id="GO:0004430">
    <property type="term" value="F:1-phosphatidylinositol 4-kinase activity"/>
    <property type="evidence" value="ECO:0007669"/>
    <property type="project" value="UniProtKB-EC"/>
</dbReference>
<dbReference type="Gene3D" id="1.10.1070.11">
    <property type="entry name" value="Phosphatidylinositol 3-/4-kinase, catalytic domain"/>
    <property type="match status" value="1"/>
</dbReference>
<dbReference type="SUPFAM" id="SSF46689">
    <property type="entry name" value="Homeodomain-like"/>
    <property type="match status" value="1"/>
</dbReference>
<evidence type="ECO:0000256" key="9">
    <source>
        <dbReference type="ARBA" id="ARBA00023242"/>
    </source>
</evidence>
<evidence type="ECO:0000256" key="3">
    <source>
        <dbReference type="ARBA" id="ARBA00006209"/>
    </source>
</evidence>
<evidence type="ECO:0000313" key="17">
    <source>
        <dbReference type="EMBL" id="KAF6069689.1"/>
    </source>
</evidence>
<dbReference type="Pfam" id="PF21245">
    <property type="entry name" value="PI4KB-PIK1_PIK"/>
    <property type="match status" value="1"/>
</dbReference>
<sequence length="1218" mass="139706">MPVAPHELRDTIKSRDLGLFQCIDLLKQHNDNIGVHHQLVQKLYSYSYDELEFFIPQFIQLLVNFETDSMALEDFLLHYCNQFPHFSLIVFWYLQAFLFELRNEPESYSFQTVRKFINKLQNILFNVETSFHIRGPEFRENMQPALILCGSVASAFSSPLVNEYALPIVRSQGKQQKSFVFKLASFQKSLTRNLTMKNQRLSADAITPVISDDDSKVSNRIQESQRLKTKYSKKKISAALQLDDSENYTTDEEELDQSASMEEYNRSAQSLPELVRTRSRLDLYSSESEAALGTSRNSAELIISKKKFMGSEVKTRPYKELLKILQVNYSKKETSFIMSLQNISLRLSSVPKVARLSALRAELSIINESILPSEIDIPQLLPVTSNKNKKFHKILKLNINEACVLNSAERVPYLLLIEYLSDEIDFNPFSDQNQKIINDCVRKPEVKPNDQISGDDDTSVVSSIQEEMFLDNNASENYNEDGDLGEISLLHSRSSSRDWAKSTPGSPVARSSQEDEKFYGNVSSTTGGTIESSVLADQMRIASLMLQQLESSGQSNTQQFVSIRNRIIESMISLQDQFDFIDYETLKELKTDEQDAGKRKLENDFKLAEDWNEKKHRIRKSSIYGHLENWDLCSVIVKNGDDLPQEAFACQLISLISNIWKKHKVDFWTKRMKILITSANAGLVETITNAMSIHSIKKSLTELSIENGENAKGRIFTLKDYFQKLYGSVDSSKYVKAQENFAISLASYSIICYVLQIKDRHNGNIMLDHEGHIIHIDFGFLLSNSPGSVGFEAAPFKLTSEYVEVLGGLESKAYLKFVDTCKNCFKALRKEWGQIVSIVELMQKGSSLPCFNNGDNTSVLLQQRLQLHLSDEEIDSFIEVYLIEKSVGSMYTRFLTNSRSFPMISIYVTPQSTPKFINNQSIDKMTVLSSFRSRNSFIIARSILSKLLRKNKADFKKVSKSVSLLWGSVDNSFKNYFEYLSILESQWHDKKSSNLNPISSTRTTSELNYIELCSSIYNQSRKHPRSVQGNKAKFRLYKNVSKKSNRKPRRLKNGFKINEGMSPCLANMILNKRKRIIQITNIIKLSSIAGSKVQYELSLNNLYNLLLRTRKQEEEEAFIFPTVSTEEFALEQITFEVSDQMDDDKDSEDDILIKGEEIKKSKKKRQRLDNSTKEFLEKVFEKNKQPNRRERELIAEKHGVSLSQIRVWVCIIKQNIAN</sequence>
<dbReference type="PROSITE" id="PS51545">
    <property type="entry name" value="PIK_HELICAL"/>
    <property type="match status" value="1"/>
</dbReference>
<evidence type="ECO:0000256" key="10">
    <source>
        <dbReference type="ARBA" id="ARBA00053476"/>
    </source>
</evidence>
<dbReference type="Gene3D" id="1.25.40.70">
    <property type="entry name" value="Phosphatidylinositol 3-kinase, accessory domain (PIK)"/>
    <property type="match status" value="1"/>
</dbReference>
<evidence type="ECO:0000256" key="1">
    <source>
        <dbReference type="ARBA" id="ARBA00001686"/>
    </source>
</evidence>
<dbReference type="GO" id="GO:0005634">
    <property type="term" value="C:nucleus"/>
    <property type="evidence" value="ECO:0007669"/>
    <property type="project" value="UniProtKB-SubCell"/>
</dbReference>
<dbReference type="EC" id="2.7.1.67" evidence="4"/>
<feature type="domain" description="PI3K/PI4K catalytic" evidence="15">
    <location>
        <begin position="609"/>
        <end position="890"/>
    </location>
</feature>
<dbReference type="PROSITE" id="PS50290">
    <property type="entry name" value="PI3_4_KINASE_3"/>
    <property type="match status" value="1"/>
</dbReference>
<keyword evidence="7 17" id="KW-0418">Kinase</keyword>
<dbReference type="GO" id="GO:0043001">
    <property type="term" value="P:Golgi to plasma membrane protein transport"/>
    <property type="evidence" value="ECO:0007669"/>
    <property type="project" value="UniProtKB-ARBA"/>
</dbReference>
<dbReference type="InterPro" id="IPR011009">
    <property type="entry name" value="Kinase-like_dom_sf"/>
</dbReference>
<dbReference type="SUPFAM" id="SSF48371">
    <property type="entry name" value="ARM repeat"/>
    <property type="match status" value="1"/>
</dbReference>
<dbReference type="Pfam" id="PF11522">
    <property type="entry name" value="Pik1"/>
    <property type="match status" value="1"/>
</dbReference>
<dbReference type="InterPro" id="IPR042236">
    <property type="entry name" value="PI3K_accessory_sf"/>
</dbReference>
<evidence type="ECO:0000313" key="18">
    <source>
        <dbReference type="Proteomes" id="UP000536275"/>
    </source>
</evidence>
<feature type="domain" description="Homeobox" evidence="14">
    <location>
        <begin position="1159"/>
        <end position="1218"/>
    </location>
</feature>
<accession>A0A8H6F3X9</accession>
<feature type="domain" description="PIK helical" evidence="16">
    <location>
        <begin position="1"/>
        <end position="120"/>
    </location>
</feature>
<feature type="region of interest" description="Disordered" evidence="13">
    <location>
        <begin position="496"/>
        <end position="524"/>
    </location>
</feature>
<dbReference type="SMART" id="SM00146">
    <property type="entry name" value="PI3Kc"/>
    <property type="match status" value="1"/>
</dbReference>
<dbReference type="GO" id="GO:0016020">
    <property type="term" value="C:membrane"/>
    <property type="evidence" value="ECO:0007669"/>
    <property type="project" value="TreeGrafter"/>
</dbReference>
<dbReference type="FunFam" id="1.10.1070.11:FF:000016">
    <property type="entry name" value="PIK1p Phosphatidylinositol 4-kinase"/>
    <property type="match status" value="1"/>
</dbReference>
<evidence type="ECO:0000256" key="8">
    <source>
        <dbReference type="ARBA" id="ARBA00022840"/>
    </source>
</evidence>
<dbReference type="Pfam" id="PF00454">
    <property type="entry name" value="PI3_PI4_kinase"/>
    <property type="match status" value="1"/>
</dbReference>
<dbReference type="InterPro" id="IPR021601">
    <property type="entry name" value="Phosphatidylino_kinase_fungi"/>
</dbReference>
<keyword evidence="11 12" id="KW-0371">Homeobox</keyword>
<evidence type="ECO:0000259" key="14">
    <source>
        <dbReference type="PROSITE" id="PS50071"/>
    </source>
</evidence>
<dbReference type="InterPro" id="IPR016024">
    <property type="entry name" value="ARM-type_fold"/>
</dbReference>
<dbReference type="SMART" id="SM00389">
    <property type="entry name" value="HOX"/>
    <property type="match status" value="1"/>
</dbReference>
<feature type="region of interest" description="Disordered" evidence="13">
    <location>
        <begin position="247"/>
        <end position="269"/>
    </location>
</feature>
<keyword evidence="11 12" id="KW-0238">DNA-binding</keyword>
<evidence type="ECO:0000259" key="15">
    <source>
        <dbReference type="PROSITE" id="PS50290"/>
    </source>
</evidence>
<dbReference type="Gene3D" id="3.30.1010.10">
    <property type="entry name" value="Phosphatidylinositol 3-kinase Catalytic Subunit, Chain A, domain 4"/>
    <property type="match status" value="1"/>
</dbReference>
<keyword evidence="8" id="KW-0067">ATP-binding</keyword>
<comment type="function">
    <text evidence="10">Acts on phosphatidylinositol (PI) in the first committed step in the production of the second messenger inositol 1,4,5,-trisphosphate.</text>
</comment>
<dbReference type="PANTHER" id="PTHR10048:SF22">
    <property type="entry name" value="PHOSPHATIDYLINOSITOL 4-KINASE BETA"/>
    <property type="match status" value="1"/>
</dbReference>
<dbReference type="InterPro" id="IPR049160">
    <property type="entry name" value="PI4KB-PIK1_PIK"/>
</dbReference>
<dbReference type="Gene3D" id="1.10.10.60">
    <property type="entry name" value="Homeodomain-like"/>
    <property type="match status" value="1"/>
</dbReference>
<protein>
    <recommendedName>
        <fullName evidence="4">1-phosphatidylinositol 4-kinase</fullName>
        <ecNumber evidence="4">2.7.1.67</ecNumber>
    </recommendedName>
</protein>
<evidence type="ECO:0000256" key="5">
    <source>
        <dbReference type="ARBA" id="ARBA00022679"/>
    </source>
</evidence>
<evidence type="ECO:0000256" key="4">
    <source>
        <dbReference type="ARBA" id="ARBA00012169"/>
    </source>
</evidence>
<comment type="caution">
    <text evidence="17">The sequence shown here is derived from an EMBL/GenBank/DDBJ whole genome shotgun (WGS) entry which is preliminary data.</text>
</comment>
<dbReference type="InterPro" id="IPR018936">
    <property type="entry name" value="PI3/4_kinase_CS"/>
</dbReference>
<name>A0A8H6F3X9_CANAX</name>
<dbReference type="AlphaFoldDB" id="A0A8H6F3X9"/>
<dbReference type="GO" id="GO:0005737">
    <property type="term" value="C:cytoplasm"/>
    <property type="evidence" value="ECO:0007669"/>
    <property type="project" value="TreeGrafter"/>
</dbReference>
<dbReference type="GO" id="GO:0046854">
    <property type="term" value="P:phosphatidylinositol phosphate biosynthetic process"/>
    <property type="evidence" value="ECO:0007669"/>
    <property type="project" value="InterPro"/>
</dbReference>
<dbReference type="InterPro" id="IPR009057">
    <property type="entry name" value="Homeodomain-like_sf"/>
</dbReference>
<feature type="compositionally biased region" description="Acidic residues" evidence="13">
    <location>
        <begin position="247"/>
        <end position="256"/>
    </location>
</feature>
<comment type="subcellular location">
    <subcellularLocation>
        <location evidence="2 11 12">Nucleus</location>
    </subcellularLocation>
</comment>